<feature type="transmembrane region" description="Helical" evidence="1">
    <location>
        <begin position="60"/>
        <end position="85"/>
    </location>
</feature>
<feature type="transmembrane region" description="Helical" evidence="1">
    <location>
        <begin position="22"/>
        <end position="48"/>
    </location>
</feature>
<dbReference type="GO" id="GO:0016301">
    <property type="term" value="F:kinase activity"/>
    <property type="evidence" value="ECO:0007669"/>
    <property type="project" value="UniProtKB-KW"/>
</dbReference>
<comment type="caution">
    <text evidence="2">The sequence shown here is derived from an EMBL/GenBank/DDBJ whole genome shotgun (WGS) entry which is preliminary data.</text>
</comment>
<keyword evidence="1" id="KW-0812">Transmembrane</keyword>
<evidence type="ECO:0000256" key="1">
    <source>
        <dbReference type="SAM" id="Phobius"/>
    </source>
</evidence>
<sequence length="146" mass="15537">MGGRGRLMRRAGLFGVPRVRPWSWQAFLLGCVVVAMSAAFQGICVALGAKLYFAAFLPGLFILGIVAGTPAAGFAALFTIPLVWWAFIPPFFEFNALSNANTDSINLFCLLAVLLIGLADLCRETMRIVSQGGLKSPGESAATNPQ</sequence>
<keyword evidence="2" id="KW-0418">Kinase</keyword>
<dbReference type="Proteomes" id="UP001565369">
    <property type="component" value="Unassembled WGS sequence"/>
</dbReference>
<dbReference type="PROSITE" id="PS51257">
    <property type="entry name" value="PROKAR_LIPOPROTEIN"/>
    <property type="match status" value="1"/>
</dbReference>
<protein>
    <submittedName>
        <fullName evidence="2">K+-sensing histidine kinase KdpD</fullName>
    </submittedName>
</protein>
<organism evidence="2 3">
    <name type="scientific">Bradyrhizobium ottawaense</name>
    <dbReference type="NCBI Taxonomy" id="931866"/>
    <lineage>
        <taxon>Bacteria</taxon>
        <taxon>Pseudomonadati</taxon>
        <taxon>Pseudomonadota</taxon>
        <taxon>Alphaproteobacteria</taxon>
        <taxon>Hyphomicrobiales</taxon>
        <taxon>Nitrobacteraceae</taxon>
        <taxon>Bradyrhizobium</taxon>
    </lineage>
</organism>
<proteinExistence type="predicted"/>
<keyword evidence="3" id="KW-1185">Reference proteome</keyword>
<name>A0ABV4FWF1_9BRAD</name>
<keyword evidence="2" id="KW-0808">Transferase</keyword>
<gene>
    <name evidence="2" type="ORF">ABIG07_004885</name>
</gene>
<feature type="transmembrane region" description="Helical" evidence="1">
    <location>
        <begin position="105"/>
        <end position="122"/>
    </location>
</feature>
<reference evidence="2 3" key="1">
    <citation type="submission" date="2024-07" db="EMBL/GenBank/DDBJ databases">
        <title>Genomic Encyclopedia of Type Strains, Phase V (KMG-V): Genome sequencing to study the core and pangenomes of soil and plant-associated prokaryotes.</title>
        <authorList>
            <person name="Whitman W."/>
        </authorList>
    </citation>
    <scope>NUCLEOTIDE SEQUENCE [LARGE SCALE GENOMIC DNA]</scope>
    <source>
        <strain evidence="2 3">USDA 152</strain>
    </source>
</reference>
<accession>A0ABV4FWF1</accession>
<keyword evidence="1" id="KW-1133">Transmembrane helix</keyword>
<keyword evidence="1" id="KW-0472">Membrane</keyword>
<evidence type="ECO:0000313" key="2">
    <source>
        <dbReference type="EMBL" id="MEY9455937.1"/>
    </source>
</evidence>
<dbReference type="EMBL" id="JBGBZJ010000003">
    <property type="protein sequence ID" value="MEY9455937.1"/>
    <property type="molecule type" value="Genomic_DNA"/>
</dbReference>
<evidence type="ECO:0000313" key="3">
    <source>
        <dbReference type="Proteomes" id="UP001565369"/>
    </source>
</evidence>